<keyword evidence="3" id="KW-1185">Reference proteome</keyword>
<accession>X6L8Z1</accession>
<proteinExistence type="predicted"/>
<organism evidence="2 3">
    <name type="scientific">Reticulomyxa filosa</name>
    <dbReference type="NCBI Taxonomy" id="46433"/>
    <lineage>
        <taxon>Eukaryota</taxon>
        <taxon>Sar</taxon>
        <taxon>Rhizaria</taxon>
        <taxon>Retaria</taxon>
        <taxon>Foraminifera</taxon>
        <taxon>Monothalamids</taxon>
        <taxon>Reticulomyxidae</taxon>
        <taxon>Reticulomyxa</taxon>
    </lineage>
</organism>
<evidence type="ECO:0008006" key="4">
    <source>
        <dbReference type="Google" id="ProtNLM"/>
    </source>
</evidence>
<sequence length="413" mass="48112">MQEEKNIKLSSDKEFLRISTTLFVYVTFGNILAGTLTDKSCIRRFIIKSLTIVETFEILQIVLINGYFFHNFGALVDLIIKDSSFCFSSQFFNINSMSDQDFQILKELHTSFDESQCVLHKHELVTCGGKNERACYSYHTLKNEYKFICKYPSNQSNHIAVFCGNNYKHTSVMKYISVWSNISDISNKSNELNNYNEWIPLTDNHNCPIIIGRDQDNYVGARAVIDGRDNLLFITYYENNSVFDLNKFQFIEHTTLPTNDYTWYHCIVSNSENGQEQEMMTKQKKMKQNCQMLLFKQKTGLLIEYDEYINFFQFHKIHVCDNIAPFDSYAYVCVNDIILFFGGYCYKNVDDISNTLPSPLCYCVAILNEENNCIHIIGGQNDKKTKVSTHMKTNVRVWDPSQLVYLFILIKQN</sequence>
<dbReference type="InterPro" id="IPR011043">
    <property type="entry name" value="Gal_Oxase/kelch_b-propeller"/>
</dbReference>
<evidence type="ECO:0000256" key="1">
    <source>
        <dbReference type="SAM" id="Phobius"/>
    </source>
</evidence>
<comment type="caution">
    <text evidence="2">The sequence shown here is derived from an EMBL/GenBank/DDBJ whole genome shotgun (WGS) entry which is preliminary data.</text>
</comment>
<reference evidence="2 3" key="1">
    <citation type="journal article" date="2013" name="Curr. Biol.">
        <title>The Genome of the Foraminiferan Reticulomyxa filosa.</title>
        <authorList>
            <person name="Glockner G."/>
            <person name="Hulsmann N."/>
            <person name="Schleicher M."/>
            <person name="Noegel A.A."/>
            <person name="Eichinger L."/>
            <person name="Gallinger C."/>
            <person name="Pawlowski J."/>
            <person name="Sierra R."/>
            <person name="Euteneuer U."/>
            <person name="Pillet L."/>
            <person name="Moustafa A."/>
            <person name="Platzer M."/>
            <person name="Groth M."/>
            <person name="Szafranski K."/>
            <person name="Schliwa M."/>
        </authorList>
    </citation>
    <scope>NUCLEOTIDE SEQUENCE [LARGE SCALE GENOMIC DNA]</scope>
</reference>
<protein>
    <recommendedName>
        <fullName evidence="4">Kelch motif family protein</fullName>
    </recommendedName>
</protein>
<name>X6L8Z1_RETFI</name>
<keyword evidence="1" id="KW-0812">Transmembrane</keyword>
<feature type="transmembrane region" description="Helical" evidence="1">
    <location>
        <begin position="15"/>
        <end position="33"/>
    </location>
</feature>
<dbReference type="EMBL" id="ASPP01049252">
    <property type="protein sequence ID" value="ETN97581.1"/>
    <property type="molecule type" value="Genomic_DNA"/>
</dbReference>
<dbReference type="AlphaFoldDB" id="X6L8Z1"/>
<dbReference type="Proteomes" id="UP000023152">
    <property type="component" value="Unassembled WGS sequence"/>
</dbReference>
<feature type="transmembrane region" description="Helical" evidence="1">
    <location>
        <begin position="45"/>
        <end position="69"/>
    </location>
</feature>
<gene>
    <name evidence="2" type="ORF">RFI_39946</name>
</gene>
<keyword evidence="1" id="KW-0472">Membrane</keyword>
<evidence type="ECO:0000313" key="3">
    <source>
        <dbReference type="Proteomes" id="UP000023152"/>
    </source>
</evidence>
<evidence type="ECO:0000313" key="2">
    <source>
        <dbReference type="EMBL" id="ETN97581.1"/>
    </source>
</evidence>
<keyword evidence="1" id="KW-1133">Transmembrane helix</keyword>
<dbReference type="SUPFAM" id="SSF50965">
    <property type="entry name" value="Galactose oxidase, central domain"/>
    <property type="match status" value="1"/>
</dbReference>